<dbReference type="VEuPathDB" id="TrichDB:TVAGG3_0413610"/>
<proteinExistence type="predicted"/>
<reference evidence="5" key="2">
    <citation type="journal article" date="2007" name="Science">
        <title>Draft genome sequence of the sexually transmitted pathogen Trichomonas vaginalis.</title>
        <authorList>
            <person name="Carlton J.M."/>
            <person name="Hirt R.P."/>
            <person name="Silva J.C."/>
            <person name="Delcher A.L."/>
            <person name="Schatz M."/>
            <person name="Zhao Q."/>
            <person name="Wortman J.R."/>
            <person name="Bidwell S.L."/>
            <person name="Alsmark U.C.M."/>
            <person name="Besteiro S."/>
            <person name="Sicheritz-Ponten T."/>
            <person name="Noel C.J."/>
            <person name="Dacks J.B."/>
            <person name="Foster P.G."/>
            <person name="Simillion C."/>
            <person name="Van de Peer Y."/>
            <person name="Miranda-Saavedra D."/>
            <person name="Barton G.J."/>
            <person name="Westrop G.D."/>
            <person name="Mueller S."/>
            <person name="Dessi D."/>
            <person name="Fiori P.L."/>
            <person name="Ren Q."/>
            <person name="Paulsen I."/>
            <person name="Zhang H."/>
            <person name="Bastida-Corcuera F.D."/>
            <person name="Simoes-Barbosa A."/>
            <person name="Brown M.T."/>
            <person name="Hayes R.D."/>
            <person name="Mukherjee M."/>
            <person name="Okumura C.Y."/>
            <person name="Schneider R."/>
            <person name="Smith A.J."/>
            <person name="Vanacova S."/>
            <person name="Villalvazo M."/>
            <person name="Haas B.J."/>
            <person name="Pertea M."/>
            <person name="Feldblyum T.V."/>
            <person name="Utterback T.R."/>
            <person name="Shu C.L."/>
            <person name="Osoegawa K."/>
            <person name="de Jong P.J."/>
            <person name="Hrdy I."/>
            <person name="Horvathova L."/>
            <person name="Zubacova Z."/>
            <person name="Dolezal P."/>
            <person name="Malik S.B."/>
            <person name="Logsdon J.M. Jr."/>
            <person name="Henze K."/>
            <person name="Gupta A."/>
            <person name="Wang C.C."/>
            <person name="Dunne R.L."/>
            <person name="Upcroft J.A."/>
            <person name="Upcroft P."/>
            <person name="White O."/>
            <person name="Salzberg S.L."/>
            <person name="Tang P."/>
            <person name="Chiu C.-H."/>
            <person name="Lee Y.-S."/>
            <person name="Embley T.M."/>
            <person name="Coombs G.H."/>
            <person name="Mottram J.C."/>
            <person name="Tachezy J."/>
            <person name="Fraser-Liggett C.M."/>
            <person name="Johnson P.J."/>
        </authorList>
    </citation>
    <scope>NUCLEOTIDE SEQUENCE [LARGE SCALE GENOMIC DNA]</scope>
    <source>
        <strain evidence="5">G3</strain>
    </source>
</reference>
<keyword evidence="2" id="KW-0106">Calcium</keyword>
<dbReference type="SUPFAM" id="SSF49562">
    <property type="entry name" value="C2 domain (Calcium/lipid-binding domain, CaLB)"/>
    <property type="match status" value="1"/>
</dbReference>
<dbReference type="PANTHER" id="PTHR45911:SF4">
    <property type="entry name" value="MULTIPLE C2 AND TRANSMEMBRANE DOMAIN-CONTAINING PROTEIN"/>
    <property type="match status" value="1"/>
</dbReference>
<name>A2EY61_TRIV3</name>
<dbReference type="SMART" id="SM00239">
    <property type="entry name" value="C2"/>
    <property type="match status" value="1"/>
</dbReference>
<sequence length="198" mass="23234">MEVLEARSLSPSDINGWSDPLAVVYLGKKKIGKTKYISRTLNPQWNVRIERADVDIAEDIRVEICDHDVVASDVLGAVQISLLQFADGRWTNQWYRLMDDKNHPVSGYVRLKIQLVDNPEYAFRDMDHNTKPEEDDEKKRQEAKEAAVERRRMLMKQHIEMEQQAVHIQQFKQQQDENSKMRKQDPQFVGNYDQSQPH</sequence>
<gene>
    <name evidence="5" type="ORF">TVAG_206830</name>
</gene>
<dbReference type="KEGG" id="tva:4760245"/>
<dbReference type="EMBL" id="DS113537">
    <property type="protein sequence ID" value="EAY02407.1"/>
    <property type="molecule type" value="Genomic_DNA"/>
</dbReference>
<dbReference type="PANTHER" id="PTHR45911">
    <property type="entry name" value="C2 DOMAIN-CONTAINING PROTEIN"/>
    <property type="match status" value="1"/>
</dbReference>
<dbReference type="VEuPathDB" id="TrichDB:TVAG_206830"/>
<dbReference type="OrthoDB" id="270970at2759"/>
<feature type="region of interest" description="Disordered" evidence="3">
    <location>
        <begin position="122"/>
        <end position="148"/>
    </location>
</feature>
<organism evidence="5 6">
    <name type="scientific">Trichomonas vaginalis (strain ATCC PRA-98 / G3)</name>
    <dbReference type="NCBI Taxonomy" id="412133"/>
    <lineage>
        <taxon>Eukaryota</taxon>
        <taxon>Metamonada</taxon>
        <taxon>Parabasalia</taxon>
        <taxon>Trichomonadida</taxon>
        <taxon>Trichomonadidae</taxon>
        <taxon>Trichomonas</taxon>
    </lineage>
</organism>
<dbReference type="InParanoid" id="A2EY61"/>
<evidence type="ECO:0000313" key="5">
    <source>
        <dbReference type="EMBL" id="EAY02407.1"/>
    </source>
</evidence>
<dbReference type="InterPro" id="IPR000008">
    <property type="entry name" value="C2_dom"/>
</dbReference>
<evidence type="ECO:0000256" key="2">
    <source>
        <dbReference type="ARBA" id="ARBA00022837"/>
    </source>
</evidence>
<keyword evidence="6" id="KW-1185">Reference proteome</keyword>
<protein>
    <submittedName>
        <fullName evidence="5">C2 domain containing protein</fullName>
    </submittedName>
</protein>
<dbReference type="CDD" id="cd00030">
    <property type="entry name" value="C2"/>
    <property type="match status" value="1"/>
</dbReference>
<dbReference type="Gene3D" id="2.60.40.150">
    <property type="entry name" value="C2 domain"/>
    <property type="match status" value="1"/>
</dbReference>
<feature type="compositionally biased region" description="Basic and acidic residues" evidence="3">
    <location>
        <begin position="174"/>
        <end position="185"/>
    </location>
</feature>
<evidence type="ECO:0000256" key="3">
    <source>
        <dbReference type="SAM" id="MobiDB-lite"/>
    </source>
</evidence>
<accession>A2EY61</accession>
<evidence type="ECO:0000259" key="4">
    <source>
        <dbReference type="PROSITE" id="PS50004"/>
    </source>
</evidence>
<evidence type="ECO:0000256" key="1">
    <source>
        <dbReference type="ARBA" id="ARBA00022723"/>
    </source>
</evidence>
<dbReference type="PROSITE" id="PS50004">
    <property type="entry name" value="C2"/>
    <property type="match status" value="1"/>
</dbReference>
<dbReference type="SMR" id="A2EY61"/>
<dbReference type="GO" id="GO:0005509">
    <property type="term" value="F:calcium ion binding"/>
    <property type="evidence" value="ECO:0000318"/>
    <property type="project" value="GO_Central"/>
</dbReference>
<evidence type="ECO:0000313" key="6">
    <source>
        <dbReference type="Proteomes" id="UP000001542"/>
    </source>
</evidence>
<dbReference type="InterPro" id="IPR035892">
    <property type="entry name" value="C2_domain_sf"/>
</dbReference>
<dbReference type="AlphaFoldDB" id="A2EY61"/>
<dbReference type="STRING" id="5722.A2EY61"/>
<feature type="region of interest" description="Disordered" evidence="3">
    <location>
        <begin position="165"/>
        <end position="198"/>
    </location>
</feature>
<keyword evidence="1" id="KW-0479">Metal-binding</keyword>
<dbReference type="GO" id="GO:0016020">
    <property type="term" value="C:membrane"/>
    <property type="evidence" value="ECO:0000318"/>
    <property type="project" value="GO_Central"/>
</dbReference>
<dbReference type="Pfam" id="PF00168">
    <property type="entry name" value="C2"/>
    <property type="match status" value="1"/>
</dbReference>
<dbReference type="Proteomes" id="UP000001542">
    <property type="component" value="Unassembled WGS sequence"/>
</dbReference>
<feature type="domain" description="C2" evidence="4">
    <location>
        <begin position="1"/>
        <end position="95"/>
    </location>
</feature>
<reference evidence="5" key="1">
    <citation type="submission" date="2006-10" db="EMBL/GenBank/DDBJ databases">
        <authorList>
            <person name="Amadeo P."/>
            <person name="Zhao Q."/>
            <person name="Wortman J."/>
            <person name="Fraser-Liggett C."/>
            <person name="Carlton J."/>
        </authorList>
    </citation>
    <scope>NUCLEOTIDE SEQUENCE</scope>
    <source>
        <strain evidence="5">G3</strain>
    </source>
</reference>